<comment type="caution">
    <text evidence="2">The sequence shown here is derived from an EMBL/GenBank/DDBJ whole genome shotgun (WGS) entry which is preliminary data.</text>
</comment>
<proteinExistence type="predicted"/>
<organism evidence="2 3">
    <name type="scientific">Palleronia aestuarii</name>
    <dbReference type="NCBI Taxonomy" id="568105"/>
    <lineage>
        <taxon>Bacteria</taxon>
        <taxon>Pseudomonadati</taxon>
        <taxon>Pseudomonadota</taxon>
        <taxon>Alphaproteobacteria</taxon>
        <taxon>Rhodobacterales</taxon>
        <taxon>Roseobacteraceae</taxon>
        <taxon>Palleronia</taxon>
    </lineage>
</organism>
<dbReference type="EMBL" id="QKZL01000006">
    <property type="protein sequence ID" value="PZX16537.1"/>
    <property type="molecule type" value="Genomic_DNA"/>
</dbReference>
<dbReference type="GO" id="GO:0031419">
    <property type="term" value="F:cobalamin binding"/>
    <property type="evidence" value="ECO:0007669"/>
    <property type="project" value="InterPro"/>
</dbReference>
<sequence length="258" mass="27370">MTFMRSTNDTDQSGTSAEARVGALASKALSVLAARRTAVRQLSEEHICALEHAVCGPGPEQRDAVIEGMRAEGIGIAEICDHYIPEVARRLGDQWCNDTLSFADVTIGSARLQSLLRDIAEDEHPSHGRRDSEVVVMVLAGEHHTLGAMVLTGQLRRMGVSVRLALGTSTPEVCKIVEGAAFDAILISVAAREDLDMVRETVALLRQSTRGGVPLIVGGGVLDMGFDMAKAATGADYATNDLRSALKFSGCEIQAGPS</sequence>
<reference evidence="2 3" key="1">
    <citation type="submission" date="2018-06" db="EMBL/GenBank/DDBJ databases">
        <title>Genomic Encyclopedia of Archaeal and Bacterial Type Strains, Phase II (KMG-II): from individual species to whole genera.</title>
        <authorList>
            <person name="Goeker M."/>
        </authorList>
    </citation>
    <scope>NUCLEOTIDE SEQUENCE [LARGE SCALE GENOMIC DNA]</scope>
    <source>
        <strain evidence="2 3">DSM 22009</strain>
    </source>
</reference>
<dbReference type="SUPFAM" id="SSF52242">
    <property type="entry name" value="Cobalamin (vitamin B12)-binding domain"/>
    <property type="match status" value="1"/>
</dbReference>
<dbReference type="InterPro" id="IPR036724">
    <property type="entry name" value="Cobalamin-bd_sf"/>
</dbReference>
<dbReference type="InterPro" id="IPR006158">
    <property type="entry name" value="Cobalamin-bd"/>
</dbReference>
<dbReference type="AlphaFoldDB" id="A0A2W7NEI6"/>
<name>A0A2W7NEI6_9RHOB</name>
<dbReference type="Proteomes" id="UP000248916">
    <property type="component" value="Unassembled WGS sequence"/>
</dbReference>
<evidence type="ECO:0000259" key="1">
    <source>
        <dbReference type="PROSITE" id="PS51332"/>
    </source>
</evidence>
<dbReference type="PROSITE" id="PS51332">
    <property type="entry name" value="B12_BINDING"/>
    <property type="match status" value="1"/>
</dbReference>
<evidence type="ECO:0000313" key="2">
    <source>
        <dbReference type="EMBL" id="PZX16537.1"/>
    </source>
</evidence>
<gene>
    <name evidence="2" type="ORF">LX81_01906</name>
</gene>
<dbReference type="GO" id="GO:0046872">
    <property type="term" value="F:metal ion binding"/>
    <property type="evidence" value="ECO:0007669"/>
    <property type="project" value="InterPro"/>
</dbReference>
<protein>
    <submittedName>
        <fullName evidence="2">B12 binding protein</fullName>
    </submittedName>
</protein>
<evidence type="ECO:0000313" key="3">
    <source>
        <dbReference type="Proteomes" id="UP000248916"/>
    </source>
</evidence>
<feature type="domain" description="B12-binding" evidence="1">
    <location>
        <begin position="131"/>
        <end position="258"/>
    </location>
</feature>
<keyword evidence="3" id="KW-1185">Reference proteome</keyword>
<dbReference type="RefSeq" id="WP_170133903.1">
    <property type="nucleotide sequence ID" value="NZ_QKZL01000006.1"/>
</dbReference>
<dbReference type="Pfam" id="PF02310">
    <property type="entry name" value="B12-binding"/>
    <property type="match status" value="1"/>
</dbReference>
<dbReference type="Gene3D" id="3.40.50.280">
    <property type="entry name" value="Cobalamin-binding domain"/>
    <property type="match status" value="1"/>
</dbReference>
<accession>A0A2W7NEI6</accession>